<dbReference type="Pfam" id="PF11208">
    <property type="entry name" value="DUF2992"/>
    <property type="match status" value="1"/>
</dbReference>
<evidence type="ECO:0000313" key="3">
    <source>
        <dbReference type="Proteomes" id="UP000757900"/>
    </source>
</evidence>
<evidence type="ECO:0000256" key="1">
    <source>
        <dbReference type="SAM" id="MobiDB-lite"/>
    </source>
</evidence>
<protein>
    <submittedName>
        <fullName evidence="2">YjdF family protein</fullName>
    </submittedName>
</protein>
<evidence type="ECO:0000313" key="2">
    <source>
        <dbReference type="EMBL" id="MBF0935258.1"/>
    </source>
</evidence>
<dbReference type="EMBL" id="JABZFV010000173">
    <property type="protein sequence ID" value="MBF0935258.1"/>
    <property type="molecule type" value="Genomic_DNA"/>
</dbReference>
<accession>A0A929MR05</accession>
<gene>
    <name evidence="2" type="ORF">HXK00_06405</name>
</gene>
<sequence length="140" mass="16426">MTESICLTVYFDGSFWLGRLEWREAKRMRVATYTFGQEPTNPQLLAKLPSIWQDLTWSPAVDQEKLDPHKRLNPKRLLRQAKRALVEAPVASTKAQLALKVQQETRQQKGKRQKSANKREHQARQFALKQAKRREKHRGH</sequence>
<name>A0A929MR05_ABIDE</name>
<organism evidence="2 3">
    <name type="scientific">Abiotrophia defectiva</name>
    <name type="common">Streptococcus defectivus</name>
    <dbReference type="NCBI Taxonomy" id="46125"/>
    <lineage>
        <taxon>Bacteria</taxon>
        <taxon>Bacillati</taxon>
        <taxon>Bacillota</taxon>
        <taxon>Bacilli</taxon>
        <taxon>Lactobacillales</taxon>
        <taxon>Aerococcaceae</taxon>
        <taxon>Abiotrophia</taxon>
    </lineage>
</organism>
<reference evidence="2" key="1">
    <citation type="submission" date="2020-04" db="EMBL/GenBank/DDBJ databases">
        <title>Deep metagenomics examines the oral microbiome during advanced dental caries in children, revealing novel taxa and co-occurrences with host molecules.</title>
        <authorList>
            <person name="Baker J.L."/>
            <person name="Morton J.T."/>
            <person name="Dinis M."/>
            <person name="Alvarez R."/>
            <person name="Tran N.C."/>
            <person name="Knight R."/>
            <person name="Edlund A."/>
        </authorList>
    </citation>
    <scope>NUCLEOTIDE SEQUENCE</scope>
    <source>
        <strain evidence="2">JCVI_23_bin.16</strain>
    </source>
</reference>
<comment type="caution">
    <text evidence="2">The sequence shown here is derived from an EMBL/GenBank/DDBJ whole genome shotgun (WGS) entry which is preliminary data.</text>
</comment>
<dbReference type="PIRSF" id="PIRSF021328">
    <property type="entry name" value="UCP021328"/>
    <property type="match status" value="1"/>
</dbReference>
<proteinExistence type="predicted"/>
<dbReference type="Proteomes" id="UP000757900">
    <property type="component" value="Unassembled WGS sequence"/>
</dbReference>
<feature type="compositionally biased region" description="Basic residues" evidence="1">
    <location>
        <begin position="130"/>
        <end position="140"/>
    </location>
</feature>
<feature type="region of interest" description="Disordered" evidence="1">
    <location>
        <begin position="92"/>
        <end position="140"/>
    </location>
</feature>
<dbReference type="AlphaFoldDB" id="A0A929MR05"/>
<dbReference type="GeneID" id="84816962"/>
<dbReference type="InterPro" id="IPR016787">
    <property type="entry name" value="UCP021328"/>
</dbReference>
<dbReference type="RefSeq" id="WP_023391536.1">
    <property type="nucleotide sequence ID" value="NZ_CAJPUI010000003.1"/>
</dbReference>